<accession>A0AA48KR49</accession>
<evidence type="ECO:0000256" key="5">
    <source>
        <dbReference type="ARBA" id="ARBA00023237"/>
    </source>
</evidence>
<sequence>MTRNTLIKAAFITLGLVLLSANSLADTVSSEEESRLETFFAVSLIGGVTETNLLDQNFERVDTRDSFLSVNIEMQLRWNGFFYENPGNSQENVNGLFSGDAIGYNFYNNDNWSVDIYGVHAVASGEYVFDTVVPIFDEDGTQIDAVVQRMTLPRKGDFRVGLRATGYFNDYLTQFIATPISIEDEIGGYSFSASIRRTWLYKNWNFYGTVGLNYQSSDIVDYYFGLSETESAQIEAHLRSEDSPFKPYKASGGILAVGQVGFEYPISENFVFGGYFTAVMRPDVVTDSPLSVEGRMLTTAGLSVTYVF</sequence>
<proteinExistence type="inferred from homology"/>
<evidence type="ECO:0000256" key="1">
    <source>
        <dbReference type="ARBA" id="ARBA00004442"/>
    </source>
</evidence>
<comment type="similarity">
    <text evidence="2">Belongs to the MipA/OmpV family.</text>
</comment>
<reference evidence="7" key="1">
    <citation type="submission" date="2023-01" db="EMBL/GenBank/DDBJ databases">
        <title>Complete genome sequence of Planctobacterium marinum strain Dej080120_11.</title>
        <authorList>
            <person name="Ueki S."/>
            <person name="Maruyama F."/>
        </authorList>
    </citation>
    <scope>NUCLEOTIDE SEQUENCE</scope>
    <source>
        <strain evidence="7">Dej080120_11</strain>
    </source>
</reference>
<gene>
    <name evidence="7" type="ORF">MACH26_39970</name>
</gene>
<dbReference type="KEGG" id="pmaw:MACH26_39970"/>
<feature type="chain" id="PRO_5041289371" description="MipA/OmpV family protein" evidence="6">
    <location>
        <begin position="26"/>
        <end position="308"/>
    </location>
</feature>
<keyword evidence="3 6" id="KW-0732">Signal</keyword>
<keyword evidence="4" id="KW-0472">Membrane</keyword>
<dbReference type="Pfam" id="PF06629">
    <property type="entry name" value="MipA"/>
    <property type="match status" value="1"/>
</dbReference>
<dbReference type="RefSeq" id="WP_338294544.1">
    <property type="nucleotide sequence ID" value="NZ_AP027272.1"/>
</dbReference>
<dbReference type="GO" id="GO:0009279">
    <property type="term" value="C:cell outer membrane"/>
    <property type="evidence" value="ECO:0007669"/>
    <property type="project" value="UniProtKB-SubCell"/>
</dbReference>
<protein>
    <recommendedName>
        <fullName evidence="9">MipA/OmpV family protein</fullName>
    </recommendedName>
</protein>
<dbReference type="PANTHER" id="PTHR38776">
    <property type="entry name" value="MLTA-INTERACTING PROTEIN-RELATED"/>
    <property type="match status" value="1"/>
</dbReference>
<comment type="subcellular location">
    <subcellularLocation>
        <location evidence="1">Cell outer membrane</location>
    </subcellularLocation>
</comment>
<organism evidence="7 8">
    <name type="scientific">Planctobacterium marinum</name>
    <dbReference type="NCBI Taxonomy" id="1631968"/>
    <lineage>
        <taxon>Bacteria</taxon>
        <taxon>Pseudomonadati</taxon>
        <taxon>Pseudomonadota</taxon>
        <taxon>Gammaproteobacteria</taxon>
        <taxon>Alteromonadales</taxon>
        <taxon>Alteromonadaceae</taxon>
        <taxon>Planctobacterium</taxon>
    </lineage>
</organism>
<evidence type="ECO:0000256" key="3">
    <source>
        <dbReference type="ARBA" id="ARBA00022729"/>
    </source>
</evidence>
<evidence type="ECO:0000256" key="6">
    <source>
        <dbReference type="SAM" id="SignalP"/>
    </source>
</evidence>
<evidence type="ECO:0008006" key="9">
    <source>
        <dbReference type="Google" id="ProtNLM"/>
    </source>
</evidence>
<dbReference type="InterPro" id="IPR010583">
    <property type="entry name" value="MipA"/>
</dbReference>
<dbReference type="PANTHER" id="PTHR38776:SF1">
    <property type="entry name" value="MLTA-INTERACTING PROTEIN-RELATED"/>
    <property type="match status" value="1"/>
</dbReference>
<keyword evidence="5" id="KW-0998">Cell outer membrane</keyword>
<dbReference type="Proteomes" id="UP001333710">
    <property type="component" value="Chromosome"/>
</dbReference>
<evidence type="ECO:0000313" key="7">
    <source>
        <dbReference type="EMBL" id="BDX08476.1"/>
    </source>
</evidence>
<evidence type="ECO:0000313" key="8">
    <source>
        <dbReference type="Proteomes" id="UP001333710"/>
    </source>
</evidence>
<dbReference type="EMBL" id="AP027272">
    <property type="protein sequence ID" value="BDX08476.1"/>
    <property type="molecule type" value="Genomic_DNA"/>
</dbReference>
<name>A0AA48KR49_9ALTE</name>
<dbReference type="AlphaFoldDB" id="A0AA48KR49"/>
<feature type="signal peptide" evidence="6">
    <location>
        <begin position="1"/>
        <end position="25"/>
    </location>
</feature>
<evidence type="ECO:0000256" key="4">
    <source>
        <dbReference type="ARBA" id="ARBA00023136"/>
    </source>
</evidence>
<keyword evidence="8" id="KW-1185">Reference proteome</keyword>
<evidence type="ECO:0000256" key="2">
    <source>
        <dbReference type="ARBA" id="ARBA00005722"/>
    </source>
</evidence>